<protein>
    <recommendedName>
        <fullName evidence="4">HYR domain-containing protein</fullName>
    </recommendedName>
</protein>
<dbReference type="InterPro" id="IPR003410">
    <property type="entry name" value="HYR_dom"/>
</dbReference>
<evidence type="ECO:0000256" key="3">
    <source>
        <dbReference type="SAM" id="SignalP"/>
    </source>
</evidence>
<feature type="domain" description="HYR" evidence="4">
    <location>
        <begin position="391"/>
        <end position="475"/>
    </location>
</feature>
<dbReference type="AlphaFoldDB" id="A0A7G8PUD0"/>
<proteinExistence type="predicted"/>
<organism evidence="5 6">
    <name type="scientific">Constantimarinum furrinae</name>
    <dbReference type="NCBI Taxonomy" id="2562285"/>
    <lineage>
        <taxon>Bacteria</taxon>
        <taxon>Pseudomonadati</taxon>
        <taxon>Bacteroidota</taxon>
        <taxon>Flavobacteriia</taxon>
        <taxon>Flavobacteriales</taxon>
        <taxon>Flavobacteriaceae</taxon>
        <taxon>Altibacter/Constantimarinum group</taxon>
        <taxon>Constantimarinum</taxon>
    </lineage>
</organism>
<keyword evidence="2" id="KW-0677">Repeat</keyword>
<feature type="chain" id="PRO_5029001093" description="HYR domain-containing protein" evidence="3">
    <location>
        <begin position="19"/>
        <end position="1038"/>
    </location>
</feature>
<dbReference type="NCBIfam" id="TIGR04183">
    <property type="entry name" value="Por_Secre_tail"/>
    <property type="match status" value="1"/>
</dbReference>
<dbReference type="Proteomes" id="UP000515514">
    <property type="component" value="Chromosome"/>
</dbReference>
<evidence type="ECO:0000313" key="6">
    <source>
        <dbReference type="Proteomes" id="UP000515514"/>
    </source>
</evidence>
<reference evidence="5 6" key="1">
    <citation type="submission" date="2020-04" db="EMBL/GenBank/DDBJ databases">
        <title>Genome sequence of Altibacter aquimarinus strain ALE3EI.</title>
        <authorList>
            <person name="Oh H.-M."/>
            <person name="Jang D."/>
        </authorList>
    </citation>
    <scope>NUCLEOTIDE SEQUENCE [LARGE SCALE GENOMIC DNA]</scope>
    <source>
        <strain evidence="5 6">ALE3EI</strain>
    </source>
</reference>
<dbReference type="PROSITE" id="PS50825">
    <property type="entry name" value="HYR"/>
    <property type="match status" value="1"/>
</dbReference>
<evidence type="ECO:0000259" key="4">
    <source>
        <dbReference type="PROSITE" id="PS50825"/>
    </source>
</evidence>
<keyword evidence="6" id="KW-1185">Reference proteome</keyword>
<dbReference type="PANTHER" id="PTHR38787:SF3">
    <property type="entry name" value="REGULATORY P DOMAIN-CONTAINING PROTEIN"/>
    <property type="match status" value="1"/>
</dbReference>
<dbReference type="InterPro" id="IPR027589">
    <property type="entry name" value="Choice_anch_B"/>
</dbReference>
<accession>A0A7G8PUD0</accession>
<feature type="signal peptide" evidence="3">
    <location>
        <begin position="1"/>
        <end position="18"/>
    </location>
</feature>
<dbReference type="InterPro" id="IPR026444">
    <property type="entry name" value="Secre_tail"/>
</dbReference>
<dbReference type="Pfam" id="PF18962">
    <property type="entry name" value="Por_Secre_tail"/>
    <property type="match status" value="1"/>
</dbReference>
<dbReference type="SUPFAM" id="SSF75011">
    <property type="entry name" value="3-carboxy-cis,cis-mucoante lactonizing enzyme"/>
    <property type="match status" value="2"/>
</dbReference>
<evidence type="ECO:0000313" key="5">
    <source>
        <dbReference type="EMBL" id="QNJ97946.1"/>
    </source>
</evidence>
<evidence type="ECO:0000256" key="1">
    <source>
        <dbReference type="ARBA" id="ARBA00022729"/>
    </source>
</evidence>
<dbReference type="KEGG" id="alti:ALE3EI_1384"/>
<keyword evidence="1 3" id="KW-0732">Signal</keyword>
<sequence length="1038" mass="112027">MKKIFFITLILNFSIINAQTPCSGGSAGSYPCDGLDLQSYFSLSQLGATSGNDSWGWTDPLDGKEYAIVGLNNSTFFIDITDPVNPRRLGRLMSHNNSSTLWRDVKTYNNHAFIVSEASGHGMQVFDLTRLRGLTTNANRTFTADAHYGNFGDAHNIIINEDTGIAYVLGANIYSGGPHFINITNPTSPVSMGGYNGKGYTHDAQVVIYDGPDPDHQGREIFIGSNEDEVVILDVTNKSSVQVISTITYSNFRYTHQGWFTEDKRYFLLGDEEDEAMAGIGNTRTIVLDLIDLDNPSIHFYHAGTTAAIDHNGYVRGNRFYMASYSAGVRILKVDDIENQNLTEVSYFDTYPSTNSASFNGAWNIYPFFESGNLIVSNYNTGFFIVKDPNYDNVDPVIVCQNITATLDKTTGTVTVNPIDLDGGSTDNFGIVNRSITGQTTFTCDDVGESFDVTYTVEDDYGNSASCVATITVAAETTSYLGAGVWSNGTPEVGSNAKISTNYNTSAIGNGSIDACTCEVDASSTLTIAADDYLNITKDIAVNGTLIVEHEGIVVQTDPDASVVNNGTINVELTTPVLQNRDFMIMGSPMTSEIRNGVFTNAFLVLNHDPSNFIPHPGVPAGGTNFADNNGDFWTTYNGAINVGEGYIVRPQSGYTDPANITYDMTYSMGTLNNGDVTRNITYNGAGSNPDGTPNVLANPYASPISADALIAGNSVIDRVYFWEHLTPPSTSIPGYGSLNFSMDDISMYIPGGALPAANDPGTSTTPNGIISTGQGFAIKAFAGGVGNEVTFTNAMRLTSGNNTLRIPEEGVEKIMLKVRSNDYNIGSHALVGFNPQASEGMDELYDADRLATTISLYSHLDDGTGQLGIQNRGAFDPAIKIPMGFASQVEANASFTISIASIEGEVLPNSTVFLIDNIANTVTNLNTTNYTFTSGKGVFNSRFTLQFVVDSILGPLDNLFNSISIYPNPTKEFLTISSPLAYISNLEVHDIRGRRIAETIEGKKNNYTLDLSSLNTGIYFVKIETDLGTVTKKVIKD</sequence>
<dbReference type="GO" id="GO:0005576">
    <property type="term" value="C:extracellular region"/>
    <property type="evidence" value="ECO:0007669"/>
    <property type="project" value="TreeGrafter"/>
</dbReference>
<gene>
    <name evidence="5" type="ORF">ALE3EI_1384</name>
</gene>
<name>A0A7G8PUD0_9FLAO</name>
<dbReference type="NCBIfam" id="TIGR04312">
    <property type="entry name" value="choice_anch_B"/>
    <property type="match status" value="1"/>
</dbReference>
<dbReference type="EMBL" id="CP052909">
    <property type="protein sequence ID" value="QNJ97946.1"/>
    <property type="molecule type" value="Genomic_DNA"/>
</dbReference>
<evidence type="ECO:0000256" key="2">
    <source>
        <dbReference type="ARBA" id="ARBA00022737"/>
    </source>
</evidence>
<dbReference type="PANTHER" id="PTHR38787">
    <property type="entry name" value="REGULATORY P DOMAIN-CONTAINING PROTEIN"/>
    <property type="match status" value="1"/>
</dbReference>
<dbReference type="RefSeq" id="WP_186987572.1">
    <property type="nucleotide sequence ID" value="NZ_CP052909.1"/>
</dbReference>